<dbReference type="EMBL" id="JAJJHW010002774">
    <property type="protein sequence ID" value="KAH8365826.1"/>
    <property type="molecule type" value="Genomic_DNA"/>
</dbReference>
<keyword evidence="1" id="KW-0175">Coiled coil</keyword>
<accession>A0AAD4PJF8</accession>
<dbReference type="AlphaFoldDB" id="A0AAD4PJF8"/>
<feature type="non-terminal residue" evidence="2">
    <location>
        <position position="1"/>
    </location>
</feature>
<proteinExistence type="predicted"/>
<organism evidence="2 3">
    <name type="scientific">Drosophila rubida</name>
    <dbReference type="NCBI Taxonomy" id="30044"/>
    <lineage>
        <taxon>Eukaryota</taxon>
        <taxon>Metazoa</taxon>
        <taxon>Ecdysozoa</taxon>
        <taxon>Arthropoda</taxon>
        <taxon>Hexapoda</taxon>
        <taxon>Insecta</taxon>
        <taxon>Pterygota</taxon>
        <taxon>Neoptera</taxon>
        <taxon>Endopterygota</taxon>
        <taxon>Diptera</taxon>
        <taxon>Brachycera</taxon>
        <taxon>Muscomorpha</taxon>
        <taxon>Ephydroidea</taxon>
        <taxon>Drosophilidae</taxon>
        <taxon>Drosophila</taxon>
    </lineage>
</organism>
<reference evidence="2" key="1">
    <citation type="journal article" date="2021" name="Mol. Ecol. Resour.">
        <title>Phylogenomic analyses of the genus Drosophila reveals genomic signals of climate adaptation.</title>
        <authorList>
            <person name="Li F."/>
            <person name="Rane R.V."/>
            <person name="Luria V."/>
            <person name="Xiong Z."/>
            <person name="Chen J."/>
            <person name="Li Z."/>
            <person name="Catullo R.A."/>
            <person name="Griffin P.C."/>
            <person name="Schiffer M."/>
            <person name="Pearce S."/>
            <person name="Lee S.F."/>
            <person name="McElroy K."/>
            <person name="Stocker A."/>
            <person name="Shirriffs J."/>
            <person name="Cockerell F."/>
            <person name="Coppin C."/>
            <person name="Sgro C.M."/>
            <person name="Karger A."/>
            <person name="Cain J.W."/>
            <person name="Weber J.A."/>
            <person name="Santpere G."/>
            <person name="Kirschner M.W."/>
            <person name="Hoffmann A.A."/>
            <person name="Oakeshott J.G."/>
            <person name="Zhang G."/>
        </authorList>
    </citation>
    <scope>NUCLEOTIDE SEQUENCE</scope>
    <source>
        <strain evidence="2">BGI-SZ-2011g</strain>
    </source>
</reference>
<dbReference type="Proteomes" id="UP001200034">
    <property type="component" value="Unassembled WGS sequence"/>
</dbReference>
<keyword evidence="3" id="KW-1185">Reference proteome</keyword>
<evidence type="ECO:0000313" key="2">
    <source>
        <dbReference type="EMBL" id="KAH8365826.1"/>
    </source>
</evidence>
<evidence type="ECO:0000256" key="1">
    <source>
        <dbReference type="SAM" id="Coils"/>
    </source>
</evidence>
<evidence type="ECO:0008006" key="4">
    <source>
        <dbReference type="Google" id="ProtNLM"/>
    </source>
</evidence>
<dbReference type="PANTHER" id="PTHR16230">
    <property type="entry name" value="CAPPUCCINO"/>
    <property type="match status" value="1"/>
</dbReference>
<evidence type="ECO:0000313" key="3">
    <source>
        <dbReference type="Proteomes" id="UP001200034"/>
    </source>
</evidence>
<dbReference type="GO" id="GO:0031083">
    <property type="term" value="C:BLOC-1 complex"/>
    <property type="evidence" value="ECO:0007669"/>
    <property type="project" value="TreeGrafter"/>
</dbReference>
<protein>
    <recommendedName>
        <fullName evidence="4">Biogenesis of lysosome-related organelles complex 1 subunit 4</fullName>
    </recommendedName>
</protein>
<feature type="coiled-coil region" evidence="1">
    <location>
        <begin position="32"/>
        <end position="105"/>
    </location>
</feature>
<sequence>CPKMVEQTGKDYAKIIQSADLDREVNPLCTNIEDMLARLDEFETVLASVRAESNSIMANHVCSILNFNDNFGELRNRIDKLEQFVAKVNENLNEVESSVDVAERELSVTEYSLKGLLLKPLKAKLSATDPLGTQSSSNLIDGEFQAVPIYKSDEFFGTADASVSTSS</sequence>
<gene>
    <name evidence="2" type="ORF">KR093_005207</name>
</gene>
<dbReference type="InterPro" id="IPR024857">
    <property type="entry name" value="Cappuccino"/>
</dbReference>
<comment type="caution">
    <text evidence="2">The sequence shown here is derived from an EMBL/GenBank/DDBJ whole genome shotgun (WGS) entry which is preliminary data.</text>
</comment>
<name>A0AAD4PJF8_9MUSC</name>
<dbReference type="PANTHER" id="PTHR16230:SF3">
    <property type="entry name" value="BIOGENESIS OF LYSOSOMAL ORGANELLES COMPLEX-1, SUBUNIT 4, CAPPUCCINO"/>
    <property type="match status" value="1"/>
</dbReference>
<feature type="non-terminal residue" evidence="2">
    <location>
        <position position="167"/>
    </location>
</feature>